<evidence type="ECO:0000313" key="1">
    <source>
        <dbReference type="EMBL" id="WMT09125.1"/>
    </source>
</evidence>
<keyword evidence="2" id="KW-1185">Reference proteome</keyword>
<name>A0AAF0PH68_9EURY</name>
<protein>
    <submittedName>
        <fullName evidence="1">Uncharacterized protein</fullName>
    </submittedName>
</protein>
<dbReference type="AlphaFoldDB" id="A0AAF0PH68"/>
<organism evidence="1 2">
    <name type="scientific">Natrinema thermotolerans</name>
    <dbReference type="NCBI Taxonomy" id="121872"/>
    <lineage>
        <taxon>Archaea</taxon>
        <taxon>Methanobacteriati</taxon>
        <taxon>Methanobacteriota</taxon>
        <taxon>Stenosarchaea group</taxon>
        <taxon>Halobacteria</taxon>
        <taxon>Halobacteriales</taxon>
        <taxon>Natrialbaceae</taxon>
        <taxon>Natrinema</taxon>
    </lineage>
</organism>
<dbReference type="GeneID" id="84213413"/>
<gene>
    <name evidence="1" type="ORF">NP511_05690</name>
</gene>
<dbReference type="PROSITE" id="PS51257">
    <property type="entry name" value="PROKAR_LIPOPROTEIN"/>
    <property type="match status" value="1"/>
</dbReference>
<dbReference type="RefSeq" id="WP_049964766.1">
    <property type="nucleotide sequence ID" value="NZ_CP101873.1"/>
</dbReference>
<dbReference type="EMBL" id="CP101873">
    <property type="protein sequence ID" value="WMT09125.1"/>
    <property type="molecule type" value="Genomic_DNA"/>
</dbReference>
<evidence type="ECO:0000313" key="2">
    <source>
        <dbReference type="Proteomes" id="UP001224926"/>
    </source>
</evidence>
<proteinExistence type="predicted"/>
<reference evidence="1 2" key="1">
    <citation type="submission" date="2022-07" db="EMBL/GenBank/DDBJ databases">
        <title>Two temperate virus in Haloterrigena jeotgali A29.</title>
        <authorList>
            <person name="Deng X."/>
        </authorList>
    </citation>
    <scope>NUCLEOTIDE SEQUENCE [LARGE SCALE GENOMIC DNA]</scope>
    <source>
        <strain evidence="1 2">A29</strain>
    </source>
</reference>
<accession>A0AAF0PH68</accession>
<sequence length="436" mass="46833">MTFGSDRSSIVTSRRALLGTVGSLAVSLAGCSALPGFSASLDGDRLAALVDDTDRPTVSHGLGLSVTDEYRRASARRVEMLLEPIPEPVGAETVPNGVIRRRLESNREDAREHANAAADEPTIGARLERLRLARRSAADAAGIWAAIDEGRTRSEILEATDAQRTSLESFDEERVFLVGSDPIAAVWTHADVASLLDTAADELASVSDVDEPAPSLAVGAMDARLEAGRAAFEDASHAYETLVDSLEDAERAALSEAAASLADRRSDRREVLPDPLSADPHEYVDRDIEPESTSATVLEFALYEIEAAGDDIPVGEPARYVRDAARNLVAIEGFERLRSRIETGDPIVIETVDDVADRRNDAITAIESLLEAGALERWVASNLCERLERADQLLREATGQSVELNAVRTPVALYCLTAGMARATPDIVAVLREVLS</sequence>
<dbReference type="GeneID" id="39861104"/>
<dbReference type="Proteomes" id="UP001224926">
    <property type="component" value="Chromosome"/>
</dbReference>